<dbReference type="EMBL" id="BK015882">
    <property type="protein sequence ID" value="DAD71475.1"/>
    <property type="molecule type" value="Genomic_DNA"/>
</dbReference>
<protein>
    <submittedName>
        <fullName evidence="1">Zinc-ribbon containing domain protein</fullName>
    </submittedName>
</protein>
<proteinExistence type="predicted"/>
<accession>A0A8S5LNN9</accession>
<evidence type="ECO:0000313" key="1">
    <source>
        <dbReference type="EMBL" id="DAD71475.1"/>
    </source>
</evidence>
<name>A0A8S5LNN9_9CAUD</name>
<sequence length="131" mass="14893">MPEYIERTEELVLAMNAGARAIENTKRYHGAIYNMDVFSEHSKGIPFLLAAKVLREVSDAPTADVAPVRHGQWKYNTDFQVWNCSEWGENPHKGTGVVVVEENLPAYCPHCGVRMDGRRLEEKENETEELC</sequence>
<organism evidence="1">
    <name type="scientific">Siphoviridae sp. ctsf32</name>
    <dbReference type="NCBI Taxonomy" id="2827594"/>
    <lineage>
        <taxon>Viruses</taxon>
        <taxon>Duplodnaviria</taxon>
        <taxon>Heunggongvirae</taxon>
        <taxon>Uroviricota</taxon>
        <taxon>Caudoviricetes</taxon>
    </lineage>
</organism>
<reference evidence="1" key="1">
    <citation type="journal article" date="2021" name="Proc. Natl. Acad. Sci. U.S.A.">
        <title>A Catalog of Tens of Thousands of Viruses from Human Metagenomes Reveals Hidden Associations with Chronic Diseases.</title>
        <authorList>
            <person name="Tisza M.J."/>
            <person name="Buck C.B."/>
        </authorList>
    </citation>
    <scope>NUCLEOTIDE SEQUENCE</scope>
    <source>
        <strain evidence="1">Ctsf32</strain>
    </source>
</reference>